<dbReference type="AlphaFoldDB" id="A0A085ZEJ1"/>
<name>A0A085ZEJ1_9FLAO</name>
<keyword evidence="1" id="KW-1133">Transmembrane helix</keyword>
<dbReference type="RefSeq" id="WP_034705390.1">
    <property type="nucleotide sequence ID" value="NZ_JPRO01000010.1"/>
</dbReference>
<evidence type="ECO:0000313" key="3">
    <source>
        <dbReference type="Proteomes" id="UP000028703"/>
    </source>
</evidence>
<keyword evidence="1" id="KW-0812">Transmembrane</keyword>
<comment type="caution">
    <text evidence="2">The sequence shown here is derived from an EMBL/GenBank/DDBJ whole genome shotgun (WGS) entry which is preliminary data.</text>
</comment>
<evidence type="ECO:0000256" key="1">
    <source>
        <dbReference type="SAM" id="Phobius"/>
    </source>
</evidence>
<evidence type="ECO:0000313" key="2">
    <source>
        <dbReference type="EMBL" id="KFF02855.1"/>
    </source>
</evidence>
<reference evidence="2 3" key="1">
    <citation type="submission" date="2014-07" db="EMBL/GenBank/DDBJ databases">
        <title>Genome of Chryseobacterium luteum DSM 18605.</title>
        <authorList>
            <person name="Stropko S.J."/>
            <person name="Pipes S.E."/>
            <person name="Newman J.D."/>
        </authorList>
    </citation>
    <scope>NUCLEOTIDE SEQUENCE [LARGE SCALE GENOMIC DNA]</scope>
    <source>
        <strain evidence="2 3">DSM 18605</strain>
    </source>
</reference>
<keyword evidence="1" id="KW-0472">Membrane</keyword>
<keyword evidence="3" id="KW-1185">Reference proteome</keyword>
<sequence>MQREDNLRGLAKIIGLISIVIIHLYWYWLSDHFKISEIRLQDGREYFNLTKLKDELLQNPLCIMNIRENVIHLVENQ</sequence>
<dbReference type="EMBL" id="JPRO01000010">
    <property type="protein sequence ID" value="KFF02855.1"/>
    <property type="molecule type" value="Genomic_DNA"/>
</dbReference>
<proteinExistence type="predicted"/>
<gene>
    <name evidence="2" type="ORF">IX38_12920</name>
</gene>
<dbReference type="Proteomes" id="UP000028703">
    <property type="component" value="Unassembled WGS sequence"/>
</dbReference>
<organism evidence="2 3">
    <name type="scientific">Chryseobacterium luteum</name>
    <dbReference type="NCBI Taxonomy" id="421531"/>
    <lineage>
        <taxon>Bacteria</taxon>
        <taxon>Pseudomonadati</taxon>
        <taxon>Bacteroidota</taxon>
        <taxon>Flavobacteriia</taxon>
        <taxon>Flavobacteriales</taxon>
        <taxon>Weeksellaceae</taxon>
        <taxon>Chryseobacterium group</taxon>
        <taxon>Chryseobacterium</taxon>
    </lineage>
</organism>
<protein>
    <submittedName>
        <fullName evidence="2">Uncharacterized protein</fullName>
    </submittedName>
</protein>
<feature type="transmembrane region" description="Helical" evidence="1">
    <location>
        <begin position="9"/>
        <end position="29"/>
    </location>
</feature>
<accession>A0A085ZEJ1</accession>